<gene>
    <name evidence="5" type="ORF">GDH07_16040</name>
</gene>
<dbReference type="InterPro" id="IPR009057">
    <property type="entry name" value="Homeodomain-like_sf"/>
</dbReference>
<dbReference type="PANTHER" id="PTHR30055:SF196">
    <property type="entry name" value="HTH-TYPE TRANSCRIPTIONAL REGULATOR RUTR"/>
    <property type="match status" value="1"/>
</dbReference>
<protein>
    <submittedName>
        <fullName evidence="5">TetR family transcriptional regulator</fullName>
    </submittedName>
</protein>
<dbReference type="InterPro" id="IPR050109">
    <property type="entry name" value="HTH-type_TetR-like_transc_reg"/>
</dbReference>
<name>A0A7X1U4S9_9PSED</name>
<dbReference type="Pfam" id="PF08362">
    <property type="entry name" value="TetR_C_3"/>
    <property type="match status" value="1"/>
</dbReference>
<dbReference type="InterPro" id="IPR013573">
    <property type="entry name" value="Tscrpt_reg_YcdC_C"/>
</dbReference>
<dbReference type="RefSeq" id="WP_085066079.1">
    <property type="nucleotide sequence ID" value="NZ_AVOY01000202.1"/>
</dbReference>
<dbReference type="SUPFAM" id="SSF46689">
    <property type="entry name" value="Homeodomain-like"/>
    <property type="match status" value="1"/>
</dbReference>
<dbReference type="Proteomes" id="UP000486534">
    <property type="component" value="Unassembled WGS sequence"/>
</dbReference>
<feature type="domain" description="HTH tetR-type" evidence="4">
    <location>
        <begin position="24"/>
        <end position="84"/>
    </location>
</feature>
<evidence type="ECO:0000313" key="6">
    <source>
        <dbReference type="Proteomes" id="UP000486534"/>
    </source>
</evidence>
<comment type="caution">
    <text evidence="5">The sequence shown here is derived from an EMBL/GenBank/DDBJ whole genome shotgun (WGS) entry which is preliminary data.</text>
</comment>
<dbReference type="AlphaFoldDB" id="A0A7X1U4S9"/>
<dbReference type="InterPro" id="IPR036271">
    <property type="entry name" value="Tet_transcr_reg_TetR-rel_C_sf"/>
</dbReference>
<dbReference type="SUPFAM" id="SSF48498">
    <property type="entry name" value="Tetracyclin repressor-like, C-terminal domain"/>
    <property type="match status" value="1"/>
</dbReference>
<evidence type="ECO:0000256" key="2">
    <source>
        <dbReference type="PROSITE-ProRule" id="PRU00335"/>
    </source>
</evidence>
<proteinExistence type="predicted"/>
<dbReference type="PRINTS" id="PR00455">
    <property type="entry name" value="HTHTETR"/>
</dbReference>
<dbReference type="GO" id="GO:0000976">
    <property type="term" value="F:transcription cis-regulatory region binding"/>
    <property type="evidence" value="ECO:0007669"/>
    <property type="project" value="TreeGrafter"/>
</dbReference>
<dbReference type="Gene3D" id="1.10.357.10">
    <property type="entry name" value="Tetracycline Repressor, domain 2"/>
    <property type="match status" value="1"/>
</dbReference>
<accession>A0A7X1U4S9</accession>
<feature type="compositionally biased region" description="Pro residues" evidence="3">
    <location>
        <begin position="1"/>
        <end position="15"/>
    </location>
</feature>
<keyword evidence="1 2" id="KW-0238">DNA-binding</keyword>
<evidence type="ECO:0000259" key="4">
    <source>
        <dbReference type="PROSITE" id="PS50977"/>
    </source>
</evidence>
<feature type="DNA-binding region" description="H-T-H motif" evidence="2">
    <location>
        <begin position="47"/>
        <end position="66"/>
    </location>
</feature>
<dbReference type="PROSITE" id="PS50977">
    <property type="entry name" value="HTH_TETR_2"/>
    <property type="match status" value="1"/>
</dbReference>
<dbReference type="PANTHER" id="PTHR30055">
    <property type="entry name" value="HTH-TYPE TRANSCRIPTIONAL REGULATOR RUTR"/>
    <property type="match status" value="1"/>
</dbReference>
<dbReference type="Gene3D" id="1.10.10.60">
    <property type="entry name" value="Homeodomain-like"/>
    <property type="match status" value="1"/>
</dbReference>
<reference evidence="5 6" key="1">
    <citation type="submission" date="2019-10" db="EMBL/GenBank/DDBJ databases">
        <title>Pseudomonas dajingensis sp. nov., isolated from the profound head ulcers of farmed Murray cod (Maccullochella peelii peelii).</title>
        <authorList>
            <person name="Liu Y."/>
        </authorList>
    </citation>
    <scope>NUCLEOTIDE SEQUENCE [LARGE SCALE GENOMIC DNA]</scope>
    <source>
        <strain evidence="5 6">MC042</strain>
    </source>
</reference>
<evidence type="ECO:0000256" key="3">
    <source>
        <dbReference type="SAM" id="MobiDB-lite"/>
    </source>
</evidence>
<dbReference type="GO" id="GO:0045892">
    <property type="term" value="P:negative regulation of DNA-templated transcription"/>
    <property type="evidence" value="ECO:0007669"/>
    <property type="project" value="InterPro"/>
</dbReference>
<organism evidence="5 6">
    <name type="scientific">Pseudomonas piscis</name>
    <dbReference type="NCBI Taxonomy" id="2614538"/>
    <lineage>
        <taxon>Bacteria</taxon>
        <taxon>Pseudomonadati</taxon>
        <taxon>Pseudomonadota</taxon>
        <taxon>Gammaproteobacteria</taxon>
        <taxon>Pseudomonadales</taxon>
        <taxon>Pseudomonadaceae</taxon>
        <taxon>Pseudomonas</taxon>
    </lineage>
</organism>
<evidence type="ECO:0000313" key="5">
    <source>
        <dbReference type="EMBL" id="MQA54827.1"/>
    </source>
</evidence>
<dbReference type="EMBL" id="WHUV01000002">
    <property type="protein sequence ID" value="MQA54827.1"/>
    <property type="molecule type" value="Genomic_DNA"/>
</dbReference>
<dbReference type="Pfam" id="PF00440">
    <property type="entry name" value="TetR_N"/>
    <property type="match status" value="1"/>
</dbReference>
<feature type="region of interest" description="Disordered" evidence="3">
    <location>
        <begin position="1"/>
        <end position="23"/>
    </location>
</feature>
<dbReference type="InterPro" id="IPR001647">
    <property type="entry name" value="HTH_TetR"/>
</dbReference>
<dbReference type="GO" id="GO:0003700">
    <property type="term" value="F:DNA-binding transcription factor activity"/>
    <property type="evidence" value="ECO:0007669"/>
    <property type="project" value="TreeGrafter"/>
</dbReference>
<evidence type="ECO:0000256" key="1">
    <source>
        <dbReference type="ARBA" id="ARBA00023125"/>
    </source>
</evidence>
<sequence>MPAPPASPQSRPQPPPRRERQSRMRHRQLILDAACNEFAAKGFSACQTLDIALRAGVPKANLYYYFHTKENLYAEVLEPLLEPLGQASALLAANAEPTTALTAHISARLRIVQAYPLRSKILCSELLHGAQQLPDSWRQQLHAQQQNEIACLRSWIEDGLIQAVAAEHLLLFIAATTQTYPTLGWQIALIQGRSEPSDADFQDVARTLTRMILAGAVGTSGMGQDRSARALAV</sequence>